<accession>A0A645JMF3</accession>
<dbReference type="InterPro" id="IPR037284">
    <property type="entry name" value="SUF_FeS_clus_asmbl_SufBD_sf"/>
</dbReference>
<dbReference type="GO" id="GO:0016226">
    <property type="term" value="P:iron-sulfur cluster assembly"/>
    <property type="evidence" value="ECO:0007669"/>
    <property type="project" value="InterPro"/>
</dbReference>
<organism evidence="2">
    <name type="scientific">bioreactor metagenome</name>
    <dbReference type="NCBI Taxonomy" id="1076179"/>
    <lineage>
        <taxon>unclassified sequences</taxon>
        <taxon>metagenomes</taxon>
        <taxon>ecological metagenomes</taxon>
    </lineage>
</organism>
<dbReference type="PANTHER" id="PTHR43575">
    <property type="entry name" value="PROTEIN ABCI7, CHLOROPLASTIC"/>
    <property type="match status" value="1"/>
</dbReference>
<dbReference type="EMBL" id="VSSQ01138224">
    <property type="protein sequence ID" value="MPN61514.1"/>
    <property type="molecule type" value="Genomic_DNA"/>
</dbReference>
<dbReference type="AlphaFoldDB" id="A0A645JMF3"/>
<evidence type="ECO:0000259" key="1">
    <source>
        <dbReference type="Pfam" id="PF01458"/>
    </source>
</evidence>
<protein>
    <recommendedName>
        <fullName evidence="1">SUF system FeS cluster assembly SufBD core domain-containing protein</fullName>
    </recommendedName>
</protein>
<reference evidence="2" key="1">
    <citation type="submission" date="2019-08" db="EMBL/GenBank/DDBJ databases">
        <authorList>
            <person name="Kucharzyk K."/>
            <person name="Murdoch R.W."/>
            <person name="Higgins S."/>
            <person name="Loffler F."/>
        </authorList>
    </citation>
    <scope>NUCLEOTIDE SEQUENCE</scope>
</reference>
<gene>
    <name evidence="2" type="ORF">SDC9_209252</name>
</gene>
<dbReference type="SUPFAM" id="SSF101960">
    <property type="entry name" value="Stabilizer of iron transporter SufD"/>
    <property type="match status" value="1"/>
</dbReference>
<dbReference type="PANTHER" id="PTHR43575:SF1">
    <property type="entry name" value="PROTEIN ABCI7, CHLOROPLASTIC"/>
    <property type="match status" value="1"/>
</dbReference>
<dbReference type="InterPro" id="IPR000825">
    <property type="entry name" value="SUF_FeS_clus_asmbl_SufBD_core"/>
</dbReference>
<proteinExistence type="predicted"/>
<dbReference type="Pfam" id="PF01458">
    <property type="entry name" value="SUFBD_core"/>
    <property type="match status" value="1"/>
</dbReference>
<evidence type="ECO:0000313" key="2">
    <source>
        <dbReference type="EMBL" id="MPN61514.1"/>
    </source>
</evidence>
<sequence length="140" mass="15455">MAEHRGEDTLSEMHTAGVLAGDSTKLLRGTIDFQRGAVHAVGHESETVLLLSKTARNKTAPLILCGEEQVEGQHAATIGRLNQKQMYYLCSRGLSPAAARRLMVEAQFAPAVDKIPQEELQKEVLELVARRLDENEESFE</sequence>
<name>A0A645JMF3_9ZZZZ</name>
<feature type="domain" description="SUF system FeS cluster assembly SufBD core" evidence="1">
    <location>
        <begin position="3"/>
        <end position="106"/>
    </location>
</feature>
<dbReference type="InterPro" id="IPR055346">
    <property type="entry name" value="Fe-S_cluster_assembly_SufBD"/>
</dbReference>
<comment type="caution">
    <text evidence="2">The sequence shown here is derived from an EMBL/GenBank/DDBJ whole genome shotgun (WGS) entry which is preliminary data.</text>
</comment>